<evidence type="ECO:0000313" key="2">
    <source>
        <dbReference type="EMBL" id="ALI35508.1"/>
    </source>
</evidence>
<evidence type="ECO:0000313" key="3">
    <source>
        <dbReference type="Proteomes" id="UP000058925"/>
    </source>
</evidence>
<proteinExistence type="predicted"/>
<organism evidence="2 3">
    <name type="scientific">Candidatus Nitrosocosmicus oleophilus</name>
    <dbReference type="NCBI Taxonomy" id="1353260"/>
    <lineage>
        <taxon>Archaea</taxon>
        <taxon>Nitrososphaerota</taxon>
        <taxon>Nitrososphaeria</taxon>
        <taxon>Nitrososphaerales</taxon>
        <taxon>Nitrososphaeraceae</taxon>
        <taxon>Candidatus Nitrosocosmicus</taxon>
    </lineage>
</organism>
<gene>
    <name evidence="2" type="ORF">NMY3_01304</name>
</gene>
<dbReference type="EMBL" id="CP012850">
    <property type="protein sequence ID" value="ALI35508.1"/>
    <property type="molecule type" value="Genomic_DNA"/>
</dbReference>
<dbReference type="Gene3D" id="3.30.70.20">
    <property type="match status" value="1"/>
</dbReference>
<name>A0A654LVP5_9ARCH</name>
<reference evidence="3" key="1">
    <citation type="submission" date="2015-10" db="EMBL/GenBank/DDBJ databases">
        <title>Niche specialization of a soil ammonia-oxidizing archaeon, Candidatus Nitrosocosmicus oleophilus.</title>
        <authorList>
            <person name="Jung M.-Y."/>
            <person name="Rhee S.-K."/>
        </authorList>
    </citation>
    <scope>NUCLEOTIDE SEQUENCE [LARGE SCALE GENOMIC DNA]</scope>
    <source>
        <strain evidence="3">MY3</strain>
    </source>
</reference>
<keyword evidence="3" id="KW-1185">Reference proteome</keyword>
<dbReference type="AlphaFoldDB" id="A0A654LVP5"/>
<feature type="compositionally biased region" description="Basic and acidic residues" evidence="1">
    <location>
        <begin position="12"/>
        <end position="23"/>
    </location>
</feature>
<dbReference type="Proteomes" id="UP000058925">
    <property type="component" value="Chromosome"/>
</dbReference>
<accession>A0A654LVP5</accession>
<dbReference type="KEGG" id="taa:NMY3_01304"/>
<feature type="region of interest" description="Disordered" evidence="1">
    <location>
        <begin position="1"/>
        <end position="23"/>
    </location>
</feature>
<evidence type="ECO:0008006" key="4">
    <source>
        <dbReference type="Google" id="ProtNLM"/>
    </source>
</evidence>
<protein>
    <recommendedName>
        <fullName evidence="4">Ferredoxin</fullName>
    </recommendedName>
</protein>
<sequence>MINVTNEGTGSIEKEERKDYTDKSHPIREHDYIWCMAYVSVCPPQAIKVDQSNLEYHEKTEGT</sequence>
<evidence type="ECO:0000256" key="1">
    <source>
        <dbReference type="SAM" id="MobiDB-lite"/>
    </source>
</evidence>